<reference evidence="2" key="1">
    <citation type="journal article" date="2019" name="Ecotoxicol. Environ. Saf.">
        <title>Microbial characterization of heavy metal resistant bacterial strains isolated from an electroplating wastewater treatment plant.</title>
        <authorList>
            <person name="Cai X."/>
            <person name="Zheng X."/>
            <person name="Zhang D."/>
            <person name="Iqbal W."/>
            <person name="Liu C."/>
            <person name="Yang B."/>
            <person name="Zhao X."/>
            <person name="Lu X."/>
            <person name="Mao Y."/>
        </authorList>
    </citation>
    <scope>NUCLEOTIDE SEQUENCE [LARGE SCALE GENOMIC DNA]</scope>
    <source>
        <strain evidence="2">Ni1-3</strain>
    </source>
</reference>
<keyword evidence="1" id="KW-0472">Membrane</keyword>
<keyword evidence="1" id="KW-0812">Transmembrane</keyword>
<gene>
    <name evidence="2" type="ORF">D0436_22035</name>
</gene>
<evidence type="ECO:0000256" key="1">
    <source>
        <dbReference type="SAM" id="Phobius"/>
    </source>
</evidence>
<sequence>MQVDKVIRLTEEDEGGMGIVRMCNYNIVSSPSRRQVLTKRFMRKKPVTIQNLDNGFWILRYAMGNSGNLSLTKNQIAIDYDGIQQLGLKLHTNPVNLKVTDSTQLEIFKHFWDHQDLNIRISMRMGAIGLVLGTIGFAISIISIF</sequence>
<organism evidence="2">
    <name type="scientific">Shewanella decolorationis</name>
    <dbReference type="NCBI Taxonomy" id="256839"/>
    <lineage>
        <taxon>Bacteria</taxon>
        <taxon>Pseudomonadati</taxon>
        <taxon>Pseudomonadota</taxon>
        <taxon>Gammaproteobacteria</taxon>
        <taxon>Alteromonadales</taxon>
        <taxon>Shewanellaceae</taxon>
        <taxon>Shewanella</taxon>
    </lineage>
</organism>
<protein>
    <submittedName>
        <fullName evidence="2">Uncharacterized protein</fullName>
    </submittedName>
</protein>
<accession>A0A5B8R4H3</accession>
<dbReference type="EMBL" id="CP031775">
    <property type="protein sequence ID" value="QDZ92916.1"/>
    <property type="molecule type" value="Genomic_DNA"/>
</dbReference>
<proteinExistence type="predicted"/>
<dbReference type="RefSeq" id="WP_037429953.1">
    <property type="nucleotide sequence ID" value="NZ_CP076856.1"/>
</dbReference>
<keyword evidence="1" id="KW-1133">Transmembrane helix</keyword>
<dbReference type="AlphaFoldDB" id="A0A5B8R4H3"/>
<evidence type="ECO:0000313" key="2">
    <source>
        <dbReference type="EMBL" id="QDZ92916.1"/>
    </source>
</evidence>
<name>A0A5B8R4H3_9GAMM</name>
<feature type="transmembrane region" description="Helical" evidence="1">
    <location>
        <begin position="125"/>
        <end position="144"/>
    </location>
</feature>